<feature type="compositionally biased region" description="Polar residues" evidence="8">
    <location>
        <begin position="29"/>
        <end position="54"/>
    </location>
</feature>
<evidence type="ECO:0000256" key="9">
    <source>
        <dbReference type="SAM" id="Phobius"/>
    </source>
</evidence>
<feature type="transmembrane region" description="Helical" evidence="9">
    <location>
        <begin position="625"/>
        <end position="645"/>
    </location>
</feature>
<evidence type="ECO:0000256" key="1">
    <source>
        <dbReference type="ARBA" id="ARBA00004141"/>
    </source>
</evidence>
<dbReference type="GO" id="GO:0005886">
    <property type="term" value="C:plasma membrane"/>
    <property type="evidence" value="ECO:0007669"/>
    <property type="project" value="TreeGrafter"/>
</dbReference>
<feature type="transmembrane region" description="Helical" evidence="9">
    <location>
        <begin position="397"/>
        <end position="419"/>
    </location>
</feature>
<feature type="transmembrane region" description="Helical" evidence="9">
    <location>
        <begin position="489"/>
        <end position="510"/>
    </location>
</feature>
<gene>
    <name evidence="10" type="ORF">FOB60_003284</name>
</gene>
<evidence type="ECO:0000256" key="8">
    <source>
        <dbReference type="SAM" id="MobiDB-lite"/>
    </source>
</evidence>
<keyword evidence="2" id="KW-0813">Transport</keyword>
<keyword evidence="7" id="KW-0868">Chloride</keyword>
<dbReference type="InterPro" id="IPR001807">
    <property type="entry name" value="ClC"/>
</dbReference>
<feature type="transmembrane region" description="Helical" evidence="9">
    <location>
        <begin position="319"/>
        <end position="339"/>
    </location>
</feature>
<evidence type="ECO:0000256" key="4">
    <source>
        <dbReference type="ARBA" id="ARBA00022989"/>
    </source>
</evidence>
<keyword evidence="5" id="KW-0406">Ion transport</keyword>
<evidence type="ECO:0000256" key="5">
    <source>
        <dbReference type="ARBA" id="ARBA00023065"/>
    </source>
</evidence>
<sequence length="1007" mass="112134">MLNSHTLHNKASHHGKDDVQDYSTPHRANYSNNQQSPQKDNAHQSSNSSNTKPNLKTARSFDHPKISIKNQSHSLRPVSTTVPSTPLIPKHLLSPRKKSSLNRLNIRSQVFKRQNSQRNVIHSPRLDQESSEFDIDNGDDELTSLLTSKASESIISNFCDNLIDPMHSLRNYYNDFTTIDWTKAYLEGNRFNYSLEQNEWIGDDKTIDTNDCSNTKRIPFLQKQYYILGKWILIVLIGLFFSFIAFMIDKVEILLVGVKYGYCKSNWFASQVSCCANGIQQTASHGSLAPFNEPQCPNWVSWSQLCRSLYLGSVIRWDFIVYVMLTAAFAISACLITLTTKITTGIEEKIENGEPDQKAQFEPPHTQIKPRVIYTAMSSGVPEVKIILSGFVIRRFLGVYTLFTKSVALVLAIASGMSLGKEGPYVHLATCVGNITSRYFPFIYTNDFFEKQILSASASAGVALAFGSPLGGVLFILEEINNHLPNHQLFQVFFCAIISTLFLKMLNPYGTGKTVLFELEYYSDWKPIELIFFVILGMAGGIFGACFVKFINWWPRVFRKHRIIKQNPILEVGVIAIVTGLITFWNPYTKQASSELVLDLATSCSGRELDRSLCPTTSQEYVHELWSLSFALLVKIGLTFVTFGLKVPCGIYVPSMVVGALFGRIFAMIIQGISVWAKNSDTGLGNGVMAFVFDSLSCGSGSAPGSPSKNCIDLGIYAMISAGAFMAGVTRMNITIVVIMFELTSSYTYVLPIAIAISVANWSGGLLEKNSIYESVLINNDYPFMASENEPVDPRVRVIDIVDDGLIFAPEKSKSSSSSARDKSNHIYIDLTHSCWVSTTVLEEKLHILANHSLLDGCIPIIKCGNCVGLIYFADLEICLDRINAYLEECGVTQQDVGEIYCRLIHESNGTSTRQSNIIDQDYFTYGSTALSDASQMLDGLTDLTPYVDTHPLFISEHSPLSFASLIFERIGNRVIVLLNKDDGSCCGVLHKKVLVDYLRRGECGDE</sequence>
<dbReference type="GO" id="GO:0005794">
    <property type="term" value="C:Golgi apparatus"/>
    <property type="evidence" value="ECO:0007669"/>
    <property type="project" value="TreeGrafter"/>
</dbReference>
<keyword evidence="3 9" id="KW-0812">Transmembrane</keyword>
<proteinExistence type="predicted"/>
<accession>A0A8X7TCM7</accession>
<evidence type="ECO:0000313" key="11">
    <source>
        <dbReference type="Proteomes" id="UP000590412"/>
    </source>
</evidence>
<protein>
    <submittedName>
        <fullName evidence="10">Voltage gated chloride channel family protein</fullName>
    </submittedName>
</protein>
<feature type="region of interest" description="Disordered" evidence="8">
    <location>
        <begin position="114"/>
        <end position="134"/>
    </location>
</feature>
<dbReference type="FunFam" id="1.10.3080.10:FF:000030">
    <property type="entry name" value="Chloride channel protein"/>
    <property type="match status" value="1"/>
</dbReference>
<reference evidence="10" key="1">
    <citation type="submission" date="2020-03" db="EMBL/GenBank/DDBJ databases">
        <title>FDA dAtabase for Regulatory Grade micrObial Sequences (FDA-ARGOS): Supporting development and validation of Infectious Disease Dx tests.</title>
        <authorList>
            <person name="Campos J."/>
            <person name="Goldberg B."/>
            <person name="Tallon L."/>
            <person name="Sadzewicz L."/>
            <person name="Vavikolanu K."/>
            <person name="Mehta A."/>
            <person name="Aluvathingal J."/>
            <person name="Nadendla S."/>
            <person name="Nandy P."/>
            <person name="Geyer C."/>
            <person name="Yan Y."/>
            <person name="Sichtig H."/>
        </authorList>
    </citation>
    <scope>NUCLEOTIDE SEQUENCE [LARGE SCALE GENOMIC DNA]</scope>
    <source>
        <strain evidence="10">FDAARGOS_652</strain>
    </source>
</reference>
<feature type="transmembrane region" description="Helical" evidence="9">
    <location>
        <begin position="657"/>
        <end position="677"/>
    </location>
</feature>
<evidence type="ECO:0000256" key="2">
    <source>
        <dbReference type="ARBA" id="ARBA00022448"/>
    </source>
</evidence>
<feature type="transmembrane region" description="Helical" evidence="9">
    <location>
        <begin position="714"/>
        <end position="741"/>
    </location>
</feature>
<comment type="caution">
    <text evidence="10">The sequence shown here is derived from an EMBL/GenBank/DDBJ whole genome shotgun (WGS) entry which is preliminary data.</text>
</comment>
<feature type="transmembrane region" description="Helical" evidence="9">
    <location>
        <begin position="453"/>
        <end position="477"/>
    </location>
</feature>
<dbReference type="GO" id="GO:0005769">
    <property type="term" value="C:early endosome"/>
    <property type="evidence" value="ECO:0007669"/>
    <property type="project" value="TreeGrafter"/>
</dbReference>
<evidence type="ECO:0000313" key="10">
    <source>
        <dbReference type="EMBL" id="KAF6053028.1"/>
    </source>
</evidence>
<keyword evidence="4 9" id="KW-1133">Transmembrane helix</keyword>
<dbReference type="SUPFAM" id="SSF54631">
    <property type="entry name" value="CBS-domain pair"/>
    <property type="match status" value="1"/>
</dbReference>
<evidence type="ECO:0000256" key="6">
    <source>
        <dbReference type="ARBA" id="ARBA00023136"/>
    </source>
</evidence>
<dbReference type="CDD" id="cd03684">
    <property type="entry name" value="ClC_3_like"/>
    <property type="match status" value="1"/>
</dbReference>
<dbReference type="SUPFAM" id="SSF81340">
    <property type="entry name" value="Clc chloride channel"/>
    <property type="match status" value="1"/>
</dbReference>
<dbReference type="PANTHER" id="PTHR45711:SF3">
    <property type="entry name" value="CLC CHANNEL"/>
    <property type="match status" value="1"/>
</dbReference>
<dbReference type="OrthoDB" id="44789at2759"/>
<dbReference type="Proteomes" id="UP000590412">
    <property type="component" value="Unassembled WGS sequence"/>
</dbReference>
<feature type="compositionally biased region" description="Polar residues" evidence="8">
    <location>
        <begin position="68"/>
        <end position="84"/>
    </location>
</feature>
<keyword evidence="6 9" id="KW-0472">Membrane</keyword>
<feature type="transmembrane region" description="Helical" evidence="9">
    <location>
        <begin position="569"/>
        <end position="588"/>
    </location>
</feature>
<dbReference type="GO" id="GO:0005247">
    <property type="term" value="F:voltage-gated chloride channel activity"/>
    <property type="evidence" value="ECO:0007669"/>
    <property type="project" value="TreeGrafter"/>
</dbReference>
<dbReference type="EMBL" id="JABWAB010000004">
    <property type="protein sequence ID" value="KAF6053028.1"/>
    <property type="molecule type" value="Genomic_DNA"/>
</dbReference>
<dbReference type="PANTHER" id="PTHR45711">
    <property type="entry name" value="CHLORIDE CHANNEL PROTEIN"/>
    <property type="match status" value="1"/>
</dbReference>
<feature type="transmembrane region" description="Helical" evidence="9">
    <location>
        <begin position="530"/>
        <end position="548"/>
    </location>
</feature>
<dbReference type="Pfam" id="PF00654">
    <property type="entry name" value="Voltage_CLC"/>
    <property type="match status" value="1"/>
</dbReference>
<dbReference type="PRINTS" id="PR00762">
    <property type="entry name" value="CLCHANNEL"/>
</dbReference>
<dbReference type="InterPro" id="IPR046342">
    <property type="entry name" value="CBS_dom_sf"/>
</dbReference>
<evidence type="ECO:0000256" key="3">
    <source>
        <dbReference type="ARBA" id="ARBA00022692"/>
    </source>
</evidence>
<comment type="subcellular location">
    <subcellularLocation>
        <location evidence="1">Membrane</location>
        <topology evidence="1">Multi-pass membrane protein</topology>
    </subcellularLocation>
</comment>
<name>A0A8X7TCM7_CANPA</name>
<feature type="transmembrane region" description="Helical" evidence="9">
    <location>
        <begin position="747"/>
        <end position="767"/>
    </location>
</feature>
<feature type="transmembrane region" description="Helical" evidence="9">
    <location>
        <begin position="225"/>
        <end position="248"/>
    </location>
</feature>
<evidence type="ECO:0000256" key="7">
    <source>
        <dbReference type="ARBA" id="ARBA00023214"/>
    </source>
</evidence>
<feature type="region of interest" description="Disordered" evidence="8">
    <location>
        <begin position="1"/>
        <end position="92"/>
    </location>
</feature>
<dbReference type="InterPro" id="IPR014743">
    <property type="entry name" value="Cl-channel_core"/>
</dbReference>
<dbReference type="AlphaFoldDB" id="A0A8X7TCM7"/>
<dbReference type="Gene3D" id="1.10.3080.10">
    <property type="entry name" value="Clc chloride channel"/>
    <property type="match status" value="1"/>
</dbReference>
<organism evidence="10 11">
    <name type="scientific">Candida parapsilosis</name>
    <name type="common">Yeast</name>
    <dbReference type="NCBI Taxonomy" id="5480"/>
    <lineage>
        <taxon>Eukaryota</taxon>
        <taxon>Fungi</taxon>
        <taxon>Dikarya</taxon>
        <taxon>Ascomycota</taxon>
        <taxon>Saccharomycotina</taxon>
        <taxon>Pichiomycetes</taxon>
        <taxon>Debaryomycetaceae</taxon>
        <taxon>Candida/Lodderomyces clade</taxon>
        <taxon>Candida</taxon>
    </lineage>
</organism>